<sequence>IKTRNQKYIRRVHALDDIFDHYAATGDASVFFADDAAAARYYARRGDD</sequence>
<reference evidence="1" key="1">
    <citation type="submission" date="2021-02" db="EMBL/GenBank/DDBJ databases">
        <authorList>
            <person name="Nowell W R."/>
        </authorList>
    </citation>
    <scope>NUCLEOTIDE SEQUENCE</scope>
</reference>
<proteinExistence type="predicted"/>
<protein>
    <submittedName>
        <fullName evidence="1">Uncharacterized protein</fullName>
    </submittedName>
</protein>
<evidence type="ECO:0000313" key="1">
    <source>
        <dbReference type="EMBL" id="CAF4555831.1"/>
    </source>
</evidence>
<organism evidence="1 2">
    <name type="scientific">Rotaria magnacalcarata</name>
    <dbReference type="NCBI Taxonomy" id="392030"/>
    <lineage>
        <taxon>Eukaryota</taxon>
        <taxon>Metazoa</taxon>
        <taxon>Spiralia</taxon>
        <taxon>Gnathifera</taxon>
        <taxon>Rotifera</taxon>
        <taxon>Eurotatoria</taxon>
        <taxon>Bdelloidea</taxon>
        <taxon>Philodinida</taxon>
        <taxon>Philodinidae</taxon>
        <taxon>Rotaria</taxon>
    </lineage>
</organism>
<dbReference type="EMBL" id="CAJOBG010062112">
    <property type="protein sequence ID" value="CAF4555831.1"/>
    <property type="molecule type" value="Genomic_DNA"/>
</dbReference>
<comment type="caution">
    <text evidence="1">The sequence shown here is derived from an EMBL/GenBank/DDBJ whole genome shotgun (WGS) entry which is preliminary data.</text>
</comment>
<dbReference type="Proteomes" id="UP000663866">
    <property type="component" value="Unassembled WGS sequence"/>
</dbReference>
<evidence type="ECO:0000313" key="2">
    <source>
        <dbReference type="Proteomes" id="UP000663866"/>
    </source>
</evidence>
<name>A0A820YYQ7_9BILA</name>
<gene>
    <name evidence="1" type="ORF">OVN521_LOCUS43429</name>
</gene>
<dbReference type="AlphaFoldDB" id="A0A820YYQ7"/>
<keyword evidence="2" id="KW-1185">Reference proteome</keyword>
<feature type="non-terminal residue" evidence="1">
    <location>
        <position position="1"/>
    </location>
</feature>
<accession>A0A820YYQ7</accession>